<evidence type="ECO:0000256" key="1">
    <source>
        <dbReference type="SAM" id="MobiDB-lite"/>
    </source>
</evidence>
<sequence>MSKRSSKLRVEDPSGPTAFSACRRRALMLSLMISPLSWDRRSCKQLSRACLVNTPPSTPTPSPHTSSIIRPFNLWSPKNGLHIMATPPPPMLSSKEFQPQCVINAPIAACFSISSWGAHATIIPLVSFLSRNPSGRFSLRWSLRDHMNGTRLASKASASSTISSRGGTVTDPKLT</sequence>
<dbReference type="Gramene" id="KCW90939">
    <property type="protein sequence ID" value="KCW90939"/>
    <property type="gene ID" value="EUGRSUZ_A02965"/>
</dbReference>
<accession>A0A059DKM1</accession>
<dbReference type="InParanoid" id="A0A059DKM1"/>
<proteinExistence type="predicted"/>
<protein>
    <submittedName>
        <fullName evidence="2">Uncharacterized protein</fullName>
    </submittedName>
</protein>
<evidence type="ECO:0000313" key="2">
    <source>
        <dbReference type="EMBL" id="KCW90939.1"/>
    </source>
</evidence>
<organism evidence="2">
    <name type="scientific">Eucalyptus grandis</name>
    <name type="common">Flooded gum</name>
    <dbReference type="NCBI Taxonomy" id="71139"/>
    <lineage>
        <taxon>Eukaryota</taxon>
        <taxon>Viridiplantae</taxon>
        <taxon>Streptophyta</taxon>
        <taxon>Embryophyta</taxon>
        <taxon>Tracheophyta</taxon>
        <taxon>Spermatophyta</taxon>
        <taxon>Magnoliopsida</taxon>
        <taxon>eudicotyledons</taxon>
        <taxon>Gunneridae</taxon>
        <taxon>Pentapetalae</taxon>
        <taxon>rosids</taxon>
        <taxon>malvids</taxon>
        <taxon>Myrtales</taxon>
        <taxon>Myrtaceae</taxon>
        <taxon>Myrtoideae</taxon>
        <taxon>Eucalypteae</taxon>
        <taxon>Eucalyptus</taxon>
    </lineage>
</organism>
<gene>
    <name evidence="2" type="ORF">EUGRSUZ_A02965</name>
</gene>
<name>A0A059DKM1_EUCGR</name>
<dbReference type="AlphaFoldDB" id="A0A059DKM1"/>
<reference evidence="2" key="1">
    <citation type="submission" date="2013-07" db="EMBL/GenBank/DDBJ databases">
        <title>The genome of Eucalyptus grandis.</title>
        <authorList>
            <person name="Schmutz J."/>
            <person name="Hayes R."/>
            <person name="Myburg A."/>
            <person name="Tuskan G."/>
            <person name="Grattapaglia D."/>
            <person name="Rokhsar D.S."/>
        </authorList>
    </citation>
    <scope>NUCLEOTIDE SEQUENCE</scope>
    <source>
        <tissue evidence="2">Leaf extractions</tissue>
    </source>
</reference>
<feature type="compositionally biased region" description="Low complexity" evidence="1">
    <location>
        <begin position="153"/>
        <end position="164"/>
    </location>
</feature>
<feature type="region of interest" description="Disordered" evidence="1">
    <location>
        <begin position="152"/>
        <end position="175"/>
    </location>
</feature>
<dbReference type="EMBL" id="KK198753">
    <property type="protein sequence ID" value="KCW90939.1"/>
    <property type="molecule type" value="Genomic_DNA"/>
</dbReference>